<dbReference type="GO" id="GO:0003677">
    <property type="term" value="F:DNA binding"/>
    <property type="evidence" value="ECO:0007669"/>
    <property type="project" value="InterPro"/>
</dbReference>
<evidence type="ECO:0000259" key="2">
    <source>
        <dbReference type="PROSITE" id="PS50043"/>
    </source>
</evidence>
<feature type="compositionally biased region" description="Basic and acidic residues" evidence="1">
    <location>
        <begin position="1"/>
        <end position="11"/>
    </location>
</feature>
<proteinExistence type="predicted"/>
<dbReference type="PROSITE" id="PS00622">
    <property type="entry name" value="HTH_LUXR_1"/>
    <property type="match status" value="1"/>
</dbReference>
<dbReference type="InterPro" id="IPR036388">
    <property type="entry name" value="WH-like_DNA-bd_sf"/>
</dbReference>
<gene>
    <name evidence="3" type="ORF">AVDCRST_MAG12-784</name>
</gene>
<dbReference type="CDD" id="cd06170">
    <property type="entry name" value="LuxR_C_like"/>
    <property type="match status" value="1"/>
</dbReference>
<evidence type="ECO:0000256" key="1">
    <source>
        <dbReference type="SAM" id="MobiDB-lite"/>
    </source>
</evidence>
<dbReference type="EMBL" id="CADCVK010000135">
    <property type="protein sequence ID" value="CAA9471169.1"/>
    <property type="molecule type" value="Genomic_DNA"/>
</dbReference>
<dbReference type="SUPFAM" id="SSF52540">
    <property type="entry name" value="P-loop containing nucleoside triphosphate hydrolases"/>
    <property type="match status" value="1"/>
</dbReference>
<dbReference type="GO" id="GO:0016887">
    <property type="term" value="F:ATP hydrolysis activity"/>
    <property type="evidence" value="ECO:0007669"/>
    <property type="project" value="InterPro"/>
</dbReference>
<protein>
    <recommendedName>
        <fullName evidence="2">HTH luxR-type domain-containing protein</fullName>
    </recommendedName>
</protein>
<dbReference type="AlphaFoldDB" id="A0A6J4RDN5"/>
<dbReference type="Pfam" id="PF13401">
    <property type="entry name" value="AAA_22"/>
    <property type="match status" value="1"/>
</dbReference>
<dbReference type="PANTHER" id="PTHR47691">
    <property type="entry name" value="REGULATOR-RELATED"/>
    <property type="match status" value="1"/>
</dbReference>
<dbReference type="InterPro" id="IPR016032">
    <property type="entry name" value="Sig_transdc_resp-reg_C-effctor"/>
</dbReference>
<dbReference type="Pfam" id="PF25872">
    <property type="entry name" value="HTH_77"/>
    <property type="match status" value="1"/>
</dbReference>
<dbReference type="PROSITE" id="PS50043">
    <property type="entry name" value="HTH_LUXR_2"/>
    <property type="match status" value="1"/>
</dbReference>
<feature type="domain" description="HTH luxR-type" evidence="2">
    <location>
        <begin position="726"/>
        <end position="791"/>
    </location>
</feature>
<evidence type="ECO:0000313" key="3">
    <source>
        <dbReference type="EMBL" id="CAA9471169.1"/>
    </source>
</evidence>
<feature type="region of interest" description="Disordered" evidence="1">
    <location>
        <begin position="1"/>
        <end position="24"/>
    </location>
</feature>
<dbReference type="PANTHER" id="PTHR47691:SF3">
    <property type="entry name" value="HTH-TYPE TRANSCRIPTIONAL REGULATOR RV0890C-RELATED"/>
    <property type="match status" value="1"/>
</dbReference>
<dbReference type="Gene3D" id="3.40.50.300">
    <property type="entry name" value="P-loop containing nucleotide triphosphate hydrolases"/>
    <property type="match status" value="1"/>
</dbReference>
<dbReference type="SUPFAM" id="SSF48452">
    <property type="entry name" value="TPR-like"/>
    <property type="match status" value="1"/>
</dbReference>
<dbReference type="SUPFAM" id="SSF46894">
    <property type="entry name" value="C-terminal effector domain of the bipartite response regulators"/>
    <property type="match status" value="1"/>
</dbReference>
<organism evidence="3">
    <name type="scientific">uncultured Rubrobacteraceae bacterium</name>
    <dbReference type="NCBI Taxonomy" id="349277"/>
    <lineage>
        <taxon>Bacteria</taxon>
        <taxon>Bacillati</taxon>
        <taxon>Actinomycetota</taxon>
        <taxon>Rubrobacteria</taxon>
        <taxon>Rubrobacterales</taxon>
        <taxon>Rubrobacteraceae</taxon>
        <taxon>environmental samples</taxon>
    </lineage>
</organism>
<dbReference type="Gene3D" id="1.10.10.10">
    <property type="entry name" value="Winged helix-like DNA-binding domain superfamily/Winged helix DNA-binding domain"/>
    <property type="match status" value="1"/>
</dbReference>
<name>A0A6J4RDN5_9ACTN</name>
<dbReference type="InterPro" id="IPR058852">
    <property type="entry name" value="HTH_77"/>
</dbReference>
<dbReference type="InterPro" id="IPR027417">
    <property type="entry name" value="P-loop_NTPase"/>
</dbReference>
<dbReference type="InterPro" id="IPR011990">
    <property type="entry name" value="TPR-like_helical_dom_sf"/>
</dbReference>
<dbReference type="Pfam" id="PF00196">
    <property type="entry name" value="GerE"/>
    <property type="match status" value="1"/>
</dbReference>
<dbReference type="Gene3D" id="1.25.40.10">
    <property type="entry name" value="Tetratricopeptide repeat domain"/>
    <property type="match status" value="1"/>
</dbReference>
<dbReference type="PRINTS" id="PR00364">
    <property type="entry name" value="DISEASERSIST"/>
</dbReference>
<dbReference type="SMART" id="SM00421">
    <property type="entry name" value="HTH_LUXR"/>
    <property type="match status" value="1"/>
</dbReference>
<accession>A0A6J4RDN5</accession>
<dbReference type="PRINTS" id="PR00038">
    <property type="entry name" value="HTHLUXR"/>
</dbReference>
<dbReference type="GO" id="GO:0006355">
    <property type="term" value="P:regulation of DNA-templated transcription"/>
    <property type="evidence" value="ECO:0007669"/>
    <property type="project" value="InterPro"/>
</dbReference>
<dbReference type="InterPro" id="IPR049945">
    <property type="entry name" value="AAA_22"/>
</dbReference>
<reference evidence="3" key="1">
    <citation type="submission" date="2020-02" db="EMBL/GenBank/DDBJ databases">
        <authorList>
            <person name="Meier V. D."/>
        </authorList>
    </citation>
    <scope>NUCLEOTIDE SEQUENCE</scope>
    <source>
        <strain evidence="3">AVDCRST_MAG12</strain>
    </source>
</reference>
<sequence>MQGQDDPRPRLELVPNPSGKAAPGSILPTQLTSLIGRQEEIEAVRGLLRRPGVRLLTLTGPGGVGKTRLALQIAEDLGAEFADGVRFVVLAPIWDPALVVPTIAKALGIKEAGQRPLFDLLRAHLSNKHLLLLLDNFEQVAEAAPALTDLLRSCPDVKVLATSRERLHLSGEREYPVPPLKLPDPDLSPSPDALSRYEAVELFVERAEAVKPGFRLDAGNAEAVAEICRRLDGLPLAIKLAAARVKLLPPQAMVGRLNRRLEVLVGGVRDAPGRQKTLRATLQWSYELLSETQRVLFRRLGAFVGGCSLEAAWAVCGSSEESDAEILRSLEALIDKSLLRSEEESGVEPRFSMLETVREFAVEQLAASDEDEAVRTRHAAFFARWGEQAGLGLFGPEEEGWRRRLEADLGNLRAALSWGEEHDPELMLRLAGSLWRFWWGHLTEGRAWLERALVGAGDTPPVPLRVKALYGASILASMQGEAERGRGLAWEAVALAEESGDSVGRVFGLLMLSFAERSRGDHEASAAHAEAAAEQVHALDEDDLPSYLVAFVLNRVGHEAYELGDWSRAEAVLEEALDRWRHLGNPWGTGIVLVKLGDIAQARGEEARAAEFYVESLDLWWGQDNPLGTVEILTGLARLAVRKQPELAARLFGAVAAIQGRIGLAPPPVLRARNDRALAVARAALGEKNFEAAWLAGSDLPMDRAIAAAKTVSLEASRTVRPDPGSSAVPGGLSSRELEVLKLVATGLSNAQVAQKLFLSSRTVNTHLTSIYRKLEVPSRSAATRFAVEQGLV</sequence>
<dbReference type="InterPro" id="IPR000792">
    <property type="entry name" value="Tscrpt_reg_LuxR_C"/>
</dbReference>